<feature type="region of interest" description="Disordered" evidence="5">
    <location>
        <begin position="1"/>
        <end position="26"/>
    </location>
</feature>
<dbReference type="Gene3D" id="3.90.320.10">
    <property type="match status" value="1"/>
</dbReference>
<evidence type="ECO:0000313" key="6">
    <source>
        <dbReference type="EMBL" id="KAK9744530.1"/>
    </source>
</evidence>
<organism evidence="6 7">
    <name type="scientific">Popillia japonica</name>
    <name type="common">Japanese beetle</name>
    <dbReference type="NCBI Taxonomy" id="7064"/>
    <lineage>
        <taxon>Eukaryota</taxon>
        <taxon>Metazoa</taxon>
        <taxon>Ecdysozoa</taxon>
        <taxon>Arthropoda</taxon>
        <taxon>Hexapoda</taxon>
        <taxon>Insecta</taxon>
        <taxon>Pterygota</taxon>
        <taxon>Neoptera</taxon>
        <taxon>Endopterygota</taxon>
        <taxon>Coleoptera</taxon>
        <taxon>Polyphaga</taxon>
        <taxon>Scarabaeiformia</taxon>
        <taxon>Scarabaeidae</taxon>
        <taxon>Rutelinae</taxon>
        <taxon>Popillia</taxon>
    </lineage>
</organism>
<evidence type="ECO:0000256" key="5">
    <source>
        <dbReference type="SAM" id="MobiDB-lite"/>
    </source>
</evidence>
<keyword evidence="4 6" id="KW-0269">Exonuclease</keyword>
<dbReference type="InterPro" id="IPR011604">
    <property type="entry name" value="PDDEXK-like_dom_sf"/>
</dbReference>
<dbReference type="Pfam" id="PF01771">
    <property type="entry name" value="Viral_alk_exo"/>
    <property type="match status" value="1"/>
</dbReference>
<feature type="compositionally biased region" description="Polar residues" evidence="5">
    <location>
        <begin position="200"/>
        <end position="221"/>
    </location>
</feature>
<feature type="compositionally biased region" description="Basic and acidic residues" evidence="5">
    <location>
        <begin position="188"/>
        <end position="197"/>
    </location>
</feature>
<keyword evidence="3" id="KW-0378">Hydrolase</keyword>
<protein>
    <submittedName>
        <fullName evidence="6">Viral alkaline exonuclease</fullName>
    </submittedName>
</protein>
<keyword evidence="2" id="KW-0255">Endonuclease</keyword>
<evidence type="ECO:0000313" key="7">
    <source>
        <dbReference type="Proteomes" id="UP001458880"/>
    </source>
</evidence>
<keyword evidence="1" id="KW-0540">Nuclease</keyword>
<dbReference type="PANTHER" id="PTHR46609">
    <property type="entry name" value="EXONUCLEASE, PHAGE-TYPE/RECB, C-TERMINAL DOMAIN-CONTAINING PROTEIN"/>
    <property type="match status" value="1"/>
</dbReference>
<dbReference type="GO" id="GO:0004519">
    <property type="term" value="F:endonuclease activity"/>
    <property type="evidence" value="ECO:0007669"/>
    <property type="project" value="UniProtKB-KW"/>
</dbReference>
<dbReference type="Proteomes" id="UP001458880">
    <property type="component" value="Unassembled WGS sequence"/>
</dbReference>
<gene>
    <name evidence="6" type="ORF">QE152_g7687</name>
</gene>
<keyword evidence="7" id="KW-1185">Reference proteome</keyword>
<dbReference type="SUPFAM" id="SSF52980">
    <property type="entry name" value="Restriction endonuclease-like"/>
    <property type="match status" value="1"/>
</dbReference>
<evidence type="ECO:0000256" key="1">
    <source>
        <dbReference type="ARBA" id="ARBA00022722"/>
    </source>
</evidence>
<evidence type="ECO:0000256" key="3">
    <source>
        <dbReference type="ARBA" id="ARBA00022801"/>
    </source>
</evidence>
<proteinExistence type="predicted"/>
<dbReference type="GO" id="GO:0004527">
    <property type="term" value="F:exonuclease activity"/>
    <property type="evidence" value="ECO:0007669"/>
    <property type="project" value="UniProtKB-KW"/>
</dbReference>
<dbReference type="CDD" id="cd22343">
    <property type="entry name" value="PDDEXK_lambda_exonuclease-like"/>
    <property type="match status" value="1"/>
</dbReference>
<dbReference type="AlphaFoldDB" id="A0AAW1M997"/>
<dbReference type="EMBL" id="JASPKY010000057">
    <property type="protein sequence ID" value="KAK9744530.1"/>
    <property type="molecule type" value="Genomic_DNA"/>
</dbReference>
<feature type="region of interest" description="Disordered" evidence="5">
    <location>
        <begin position="188"/>
        <end position="264"/>
    </location>
</feature>
<dbReference type="GO" id="GO:0006281">
    <property type="term" value="P:DNA repair"/>
    <property type="evidence" value="ECO:0007669"/>
    <property type="project" value="UniProtKB-ARBA"/>
</dbReference>
<evidence type="ECO:0000256" key="2">
    <source>
        <dbReference type="ARBA" id="ARBA00022759"/>
    </source>
</evidence>
<dbReference type="InterPro" id="IPR051703">
    <property type="entry name" value="NF-kappa-B_Signaling_Reg"/>
</dbReference>
<dbReference type="PANTHER" id="PTHR46609:SF8">
    <property type="entry name" value="YQAJ VIRAL RECOMBINASE DOMAIN-CONTAINING PROTEIN"/>
    <property type="match status" value="1"/>
</dbReference>
<evidence type="ECO:0000256" key="4">
    <source>
        <dbReference type="ARBA" id="ARBA00022839"/>
    </source>
</evidence>
<accession>A0AAW1M997</accession>
<feature type="compositionally biased region" description="Low complexity" evidence="5">
    <location>
        <begin position="301"/>
        <end position="316"/>
    </location>
</feature>
<name>A0AAW1M997_POPJA</name>
<feature type="region of interest" description="Disordered" evidence="5">
    <location>
        <begin position="295"/>
        <end position="347"/>
    </location>
</feature>
<dbReference type="InterPro" id="IPR034720">
    <property type="entry name" value="Viral_alk_exo"/>
</dbReference>
<dbReference type="InterPro" id="IPR011335">
    <property type="entry name" value="Restrct_endonuc-II-like"/>
</dbReference>
<reference evidence="6 7" key="1">
    <citation type="journal article" date="2024" name="BMC Genomics">
        <title>De novo assembly and annotation of Popillia japonica's genome with initial clues to its potential as an invasive pest.</title>
        <authorList>
            <person name="Cucini C."/>
            <person name="Boschi S."/>
            <person name="Funari R."/>
            <person name="Cardaioli E."/>
            <person name="Iannotti N."/>
            <person name="Marturano G."/>
            <person name="Paoli F."/>
            <person name="Bruttini M."/>
            <person name="Carapelli A."/>
            <person name="Frati F."/>
            <person name="Nardi F."/>
        </authorList>
    </citation>
    <scope>NUCLEOTIDE SEQUENCE [LARGE SCALE GENOMIC DNA]</scope>
    <source>
        <strain evidence="6">DMR45628</strain>
    </source>
</reference>
<sequence length="347" mass="38734">MQAPYRKPATCTQDEDYGQHAAEPDLSVEEIHNRKVEFLKKLQNRASTEDKRRSIEKDTRGQHNNQLWGELRLDYLTASNFGKVIKRKNISPHNLLKELLYKNSNLMTVGILYGRTHKKEAIQKYEAANKMSVNECGFFTGETYNFLGASPDGLIADQGVVEVKCLSSVKDTLKDAVCSNSCYKVGERPGHSGHREVPPSMSTSLDTPSTSCSETPANSHYMNERETTPPSQFIPPHVIQPYPKAQKNDSGLKGRKKRKSQILTDTPIRDEIAENENLKITKKAKITVKKNISITDKKTDPSSSSDSETISELSKTNTDKKTDPSSSSDSETISELSKSNSDDCIVF</sequence>
<feature type="compositionally biased region" description="Low complexity" evidence="5">
    <location>
        <begin position="324"/>
        <end position="339"/>
    </location>
</feature>
<comment type="caution">
    <text evidence="6">The sequence shown here is derived from an EMBL/GenBank/DDBJ whole genome shotgun (WGS) entry which is preliminary data.</text>
</comment>